<sequence length="293" mass="33376">MDSEDNSVVTEHEAIDEDDGFCSISDSDRQYIETVLQTETSLRSEADTNSVLADMWWFESERKDSIKWILRKRVEFEYSEHTAYLSALYLDRFLTRFQIHDAKQRVVLRILSIACLSLAAKTEEIEAMPLGEYVGEEKYLFHLNSIKKVELIFLETLEWRMRIATPFTFVTYFAAKFSVECRDPQDLIRKANHLVLSMMEDTDVAKHRPSVVAAAAVLAAHDKHLSREALGSKMDGIPFWGGVEKESTVSCYSRMQGILELGTPESVVSHNVATAVDDSASTSRGTKRRLQFD</sequence>
<dbReference type="GO" id="GO:0051301">
    <property type="term" value="P:cell division"/>
    <property type="evidence" value="ECO:0007669"/>
    <property type="project" value="UniProtKB-KW"/>
</dbReference>
<reference evidence="5 6" key="1">
    <citation type="submission" date="2024-06" db="EMBL/GenBank/DDBJ databases">
        <title>A chromosome level genome sequence of Diviner's sage (Salvia divinorum).</title>
        <authorList>
            <person name="Ford S.A."/>
            <person name="Ro D.-K."/>
            <person name="Ness R.W."/>
            <person name="Phillips M.A."/>
        </authorList>
    </citation>
    <scope>NUCLEOTIDE SEQUENCE [LARGE SCALE GENOMIC DNA]</scope>
    <source>
        <strain evidence="5">SAF-2024a</strain>
        <tissue evidence="5">Leaf</tissue>
    </source>
</reference>
<dbReference type="Pfam" id="PF00134">
    <property type="entry name" value="Cyclin_N"/>
    <property type="match status" value="1"/>
</dbReference>
<dbReference type="EMBL" id="JBEAFC010000002">
    <property type="protein sequence ID" value="KAL1567860.1"/>
    <property type="molecule type" value="Genomic_DNA"/>
</dbReference>
<keyword evidence="1" id="KW-0132">Cell division</keyword>
<organism evidence="5 6">
    <name type="scientific">Salvia divinorum</name>
    <name type="common">Maria pastora</name>
    <name type="synonym">Diviner's sage</name>
    <dbReference type="NCBI Taxonomy" id="28513"/>
    <lineage>
        <taxon>Eukaryota</taxon>
        <taxon>Viridiplantae</taxon>
        <taxon>Streptophyta</taxon>
        <taxon>Embryophyta</taxon>
        <taxon>Tracheophyta</taxon>
        <taxon>Spermatophyta</taxon>
        <taxon>Magnoliopsida</taxon>
        <taxon>eudicotyledons</taxon>
        <taxon>Gunneridae</taxon>
        <taxon>Pentapetalae</taxon>
        <taxon>asterids</taxon>
        <taxon>lamiids</taxon>
        <taxon>Lamiales</taxon>
        <taxon>Lamiaceae</taxon>
        <taxon>Nepetoideae</taxon>
        <taxon>Mentheae</taxon>
        <taxon>Salviinae</taxon>
        <taxon>Salvia</taxon>
        <taxon>Salvia subgen. Calosphace</taxon>
    </lineage>
</organism>
<proteinExistence type="predicted"/>
<feature type="domain" description="Cyclin C-terminal" evidence="4">
    <location>
        <begin position="164"/>
        <end position="293"/>
    </location>
</feature>
<accession>A0ABD1IHE5</accession>
<evidence type="ECO:0000256" key="3">
    <source>
        <dbReference type="ARBA" id="ARBA00023306"/>
    </source>
</evidence>
<dbReference type="Pfam" id="PF02984">
    <property type="entry name" value="Cyclin_C"/>
    <property type="match status" value="1"/>
</dbReference>
<evidence type="ECO:0000313" key="5">
    <source>
        <dbReference type="EMBL" id="KAL1567860.1"/>
    </source>
</evidence>
<evidence type="ECO:0000259" key="4">
    <source>
        <dbReference type="SMART" id="SM01332"/>
    </source>
</evidence>
<keyword evidence="2" id="KW-0195">Cyclin</keyword>
<evidence type="ECO:0000256" key="1">
    <source>
        <dbReference type="ARBA" id="ARBA00022618"/>
    </source>
</evidence>
<dbReference type="InterPro" id="IPR039361">
    <property type="entry name" value="Cyclin"/>
</dbReference>
<dbReference type="InterPro" id="IPR036915">
    <property type="entry name" value="Cyclin-like_sf"/>
</dbReference>
<dbReference type="Proteomes" id="UP001567538">
    <property type="component" value="Unassembled WGS sequence"/>
</dbReference>
<evidence type="ECO:0000256" key="2">
    <source>
        <dbReference type="ARBA" id="ARBA00023127"/>
    </source>
</evidence>
<gene>
    <name evidence="5" type="ORF">AAHA92_03289</name>
</gene>
<dbReference type="InterPro" id="IPR004367">
    <property type="entry name" value="Cyclin_C-dom"/>
</dbReference>
<protein>
    <submittedName>
        <fullName evidence="5">Cyclin-D5-1-like</fullName>
    </submittedName>
</protein>
<dbReference type="SUPFAM" id="SSF47954">
    <property type="entry name" value="Cyclin-like"/>
    <property type="match status" value="1"/>
</dbReference>
<dbReference type="Gene3D" id="1.10.472.10">
    <property type="entry name" value="Cyclin-like"/>
    <property type="match status" value="2"/>
</dbReference>
<dbReference type="AlphaFoldDB" id="A0ABD1IHE5"/>
<keyword evidence="6" id="KW-1185">Reference proteome</keyword>
<comment type="caution">
    <text evidence="5">The sequence shown here is derived from an EMBL/GenBank/DDBJ whole genome shotgun (WGS) entry which is preliminary data.</text>
</comment>
<name>A0ABD1IHE5_SALDI</name>
<keyword evidence="3" id="KW-0131">Cell cycle</keyword>
<evidence type="ECO:0000313" key="6">
    <source>
        <dbReference type="Proteomes" id="UP001567538"/>
    </source>
</evidence>
<dbReference type="SMART" id="SM01332">
    <property type="entry name" value="Cyclin_C"/>
    <property type="match status" value="1"/>
</dbReference>
<dbReference type="PANTHER" id="PTHR10177">
    <property type="entry name" value="CYCLINS"/>
    <property type="match status" value="1"/>
</dbReference>
<dbReference type="InterPro" id="IPR006671">
    <property type="entry name" value="Cyclin_N"/>
</dbReference>